<protein>
    <submittedName>
        <fullName evidence="1">Uncharacterized protein</fullName>
    </submittedName>
</protein>
<accession>A0A1B7MXF7</accession>
<dbReference type="InParanoid" id="A0A1B7MXF7"/>
<evidence type="ECO:0000313" key="2">
    <source>
        <dbReference type="Proteomes" id="UP000092154"/>
    </source>
</evidence>
<dbReference type="STRING" id="1314800.A0A1B7MXF7"/>
<organism evidence="1 2">
    <name type="scientific">Rhizopogon vinicolor AM-OR11-026</name>
    <dbReference type="NCBI Taxonomy" id="1314800"/>
    <lineage>
        <taxon>Eukaryota</taxon>
        <taxon>Fungi</taxon>
        <taxon>Dikarya</taxon>
        <taxon>Basidiomycota</taxon>
        <taxon>Agaricomycotina</taxon>
        <taxon>Agaricomycetes</taxon>
        <taxon>Agaricomycetidae</taxon>
        <taxon>Boletales</taxon>
        <taxon>Suillineae</taxon>
        <taxon>Rhizopogonaceae</taxon>
        <taxon>Rhizopogon</taxon>
    </lineage>
</organism>
<name>A0A1B7MXF7_9AGAM</name>
<dbReference type="PANTHER" id="PTHR39218">
    <property type="entry name" value="OXIDOREDUCTASE 14 KDA SUBUNIT, PUTATIVE (AFU_ORTHOLOGUE AFUA_1G12110)-RELATED"/>
    <property type="match status" value="1"/>
</dbReference>
<gene>
    <name evidence="1" type="ORF">K503DRAFT_693594</name>
</gene>
<evidence type="ECO:0000313" key="1">
    <source>
        <dbReference type="EMBL" id="OAX37289.1"/>
    </source>
</evidence>
<proteinExistence type="predicted"/>
<dbReference type="Proteomes" id="UP000092154">
    <property type="component" value="Unassembled WGS sequence"/>
</dbReference>
<reference evidence="1 2" key="1">
    <citation type="submission" date="2016-06" db="EMBL/GenBank/DDBJ databases">
        <title>Comparative genomics of the ectomycorrhizal sister species Rhizopogon vinicolor and Rhizopogon vesiculosus (Basidiomycota: Boletales) reveals a divergence of the mating type B locus.</title>
        <authorList>
            <consortium name="DOE Joint Genome Institute"/>
            <person name="Mujic A.B."/>
            <person name="Kuo A."/>
            <person name="Tritt A."/>
            <person name="Lipzen A."/>
            <person name="Chen C."/>
            <person name="Johnson J."/>
            <person name="Sharma A."/>
            <person name="Barry K."/>
            <person name="Grigoriev I.V."/>
            <person name="Spatafora J.W."/>
        </authorList>
    </citation>
    <scope>NUCLEOTIDE SEQUENCE [LARGE SCALE GENOMIC DNA]</scope>
    <source>
        <strain evidence="1 2">AM-OR11-026</strain>
    </source>
</reference>
<dbReference type="OrthoDB" id="2141050at2759"/>
<dbReference type="EMBL" id="KV448361">
    <property type="protein sequence ID" value="OAX37289.1"/>
    <property type="molecule type" value="Genomic_DNA"/>
</dbReference>
<dbReference type="PANTHER" id="PTHR39218:SF1">
    <property type="entry name" value="OXIDOREDUCTASE 14 KDA SUBUNIT, PUTATIVE (AFU_ORTHOLOGUE AFUA_1G12110)-RELATED"/>
    <property type="match status" value="1"/>
</dbReference>
<keyword evidence="2" id="KW-1185">Reference proteome</keyword>
<sequence length="82" mass="9040">MAIIGTIAGFSLFGLASRFGQLAIQKRNLMDNLGGHALAIGAFGFAGYWVHQWDERAAVMLARKRAEITERRERKLAHADVA</sequence>
<dbReference type="AlphaFoldDB" id="A0A1B7MXF7"/>